<comment type="caution">
    <text evidence="4">The sequence shown here is derived from an EMBL/GenBank/DDBJ whole genome shotgun (WGS) entry which is preliminary data.</text>
</comment>
<dbReference type="EMBL" id="JAVRRD010000029">
    <property type="protein sequence ID" value="KAK5046745.1"/>
    <property type="molecule type" value="Genomic_DNA"/>
</dbReference>
<dbReference type="InterPro" id="IPR050663">
    <property type="entry name" value="Ankyrin-SOCS_Box"/>
</dbReference>
<name>A0AAV9MYH3_9EURO</name>
<protein>
    <submittedName>
        <fullName evidence="4">Uncharacterized protein</fullName>
    </submittedName>
</protein>
<organism evidence="4 5">
    <name type="scientific">Exophiala bonariae</name>
    <dbReference type="NCBI Taxonomy" id="1690606"/>
    <lineage>
        <taxon>Eukaryota</taxon>
        <taxon>Fungi</taxon>
        <taxon>Dikarya</taxon>
        <taxon>Ascomycota</taxon>
        <taxon>Pezizomycotina</taxon>
        <taxon>Eurotiomycetes</taxon>
        <taxon>Chaetothyriomycetidae</taxon>
        <taxon>Chaetothyriales</taxon>
        <taxon>Herpotrichiellaceae</taxon>
        <taxon>Exophiala</taxon>
    </lineage>
</organism>
<gene>
    <name evidence="4" type="ORF">LTR84_007506</name>
</gene>
<dbReference type="PROSITE" id="PS50088">
    <property type="entry name" value="ANK_REPEAT"/>
    <property type="match status" value="2"/>
</dbReference>
<dbReference type="Pfam" id="PF00023">
    <property type="entry name" value="Ank"/>
    <property type="match status" value="1"/>
</dbReference>
<reference evidence="4 5" key="1">
    <citation type="submission" date="2023-08" db="EMBL/GenBank/DDBJ databases">
        <title>Black Yeasts Isolated from many extreme environments.</title>
        <authorList>
            <person name="Coleine C."/>
            <person name="Stajich J.E."/>
            <person name="Selbmann L."/>
        </authorList>
    </citation>
    <scope>NUCLEOTIDE SEQUENCE [LARGE SCALE GENOMIC DNA]</scope>
    <source>
        <strain evidence="4 5">CCFEE 5792</strain>
    </source>
</reference>
<dbReference type="InterPro" id="IPR036770">
    <property type="entry name" value="Ankyrin_rpt-contain_sf"/>
</dbReference>
<evidence type="ECO:0000256" key="1">
    <source>
        <dbReference type="ARBA" id="ARBA00022737"/>
    </source>
</evidence>
<dbReference type="InterPro" id="IPR002110">
    <property type="entry name" value="Ankyrin_rpt"/>
</dbReference>
<dbReference type="Pfam" id="PF12796">
    <property type="entry name" value="Ank_2"/>
    <property type="match status" value="1"/>
</dbReference>
<accession>A0AAV9MYH3</accession>
<dbReference type="PANTHER" id="PTHR24193">
    <property type="entry name" value="ANKYRIN REPEAT PROTEIN"/>
    <property type="match status" value="1"/>
</dbReference>
<dbReference type="Proteomes" id="UP001358417">
    <property type="component" value="Unassembled WGS sequence"/>
</dbReference>
<evidence type="ECO:0000256" key="3">
    <source>
        <dbReference type="PROSITE-ProRule" id="PRU00023"/>
    </source>
</evidence>
<keyword evidence="2 3" id="KW-0040">ANK repeat</keyword>
<sequence>MEHLLNNCEDPNIEGGEHSIPLIAATSRGHRKAVKLLLKHGADVNCRDRMKRIPLHHVGASSDIGLFRIFKDHFEGLGDTAGATTMWRTFINAKDVFGQTPLHLAVWQSDHETVDMLLRHGTEINAKDKNWDTPLHFADMMTRNRQLQTPGELAELDLSLLLTEHLDTLGKGVLPVPEIEEDSKSPQVRIPKGKLSISILGTRGLFECRRPCIVVSFQGAKKHKDVWSPGAVWKWHLTLYAPLQALIKDMADIFGVAVTFTERKRTSICGSLILRPLDR</sequence>
<dbReference type="RefSeq" id="XP_064702328.1">
    <property type="nucleotide sequence ID" value="XM_064851059.1"/>
</dbReference>
<dbReference type="GeneID" id="89975672"/>
<dbReference type="AlphaFoldDB" id="A0AAV9MYH3"/>
<dbReference type="GO" id="GO:0005634">
    <property type="term" value="C:nucleus"/>
    <property type="evidence" value="ECO:0007669"/>
    <property type="project" value="TreeGrafter"/>
</dbReference>
<feature type="repeat" description="ANK" evidence="3">
    <location>
        <begin position="97"/>
        <end position="129"/>
    </location>
</feature>
<dbReference type="GO" id="GO:0045944">
    <property type="term" value="P:positive regulation of transcription by RNA polymerase II"/>
    <property type="evidence" value="ECO:0007669"/>
    <property type="project" value="TreeGrafter"/>
</dbReference>
<dbReference type="SMART" id="SM00248">
    <property type="entry name" value="ANK"/>
    <property type="match status" value="2"/>
</dbReference>
<evidence type="ECO:0000256" key="2">
    <source>
        <dbReference type="ARBA" id="ARBA00023043"/>
    </source>
</evidence>
<dbReference type="PROSITE" id="PS50297">
    <property type="entry name" value="ANK_REP_REGION"/>
    <property type="match status" value="2"/>
</dbReference>
<dbReference type="GO" id="GO:0000976">
    <property type="term" value="F:transcription cis-regulatory region binding"/>
    <property type="evidence" value="ECO:0007669"/>
    <property type="project" value="TreeGrafter"/>
</dbReference>
<dbReference type="PANTHER" id="PTHR24193:SF121">
    <property type="entry name" value="ADA2A-CONTAINING COMPLEX COMPONENT 3, ISOFORM D"/>
    <property type="match status" value="1"/>
</dbReference>
<keyword evidence="5" id="KW-1185">Reference proteome</keyword>
<evidence type="ECO:0000313" key="4">
    <source>
        <dbReference type="EMBL" id="KAK5046745.1"/>
    </source>
</evidence>
<dbReference type="Gene3D" id="1.25.40.20">
    <property type="entry name" value="Ankyrin repeat-containing domain"/>
    <property type="match status" value="2"/>
</dbReference>
<keyword evidence="1" id="KW-0677">Repeat</keyword>
<feature type="repeat" description="ANK" evidence="3">
    <location>
        <begin position="17"/>
        <end position="49"/>
    </location>
</feature>
<proteinExistence type="predicted"/>
<evidence type="ECO:0000313" key="5">
    <source>
        <dbReference type="Proteomes" id="UP001358417"/>
    </source>
</evidence>
<dbReference type="SUPFAM" id="SSF48403">
    <property type="entry name" value="Ankyrin repeat"/>
    <property type="match status" value="1"/>
</dbReference>